<dbReference type="Pfam" id="PF00419">
    <property type="entry name" value="Fimbrial"/>
    <property type="match status" value="1"/>
</dbReference>
<dbReference type="SUPFAM" id="SSF49401">
    <property type="entry name" value="Bacterial adhesins"/>
    <property type="match status" value="1"/>
</dbReference>
<dbReference type="InterPro" id="IPR000259">
    <property type="entry name" value="Adhesion_dom_fimbrial"/>
</dbReference>
<keyword evidence="3" id="KW-0281">Fimbrium</keyword>
<dbReference type="RefSeq" id="WP_347795096.1">
    <property type="nucleotide sequence ID" value="NZ_JAYMYY010000003.1"/>
</dbReference>
<comment type="similarity">
    <text evidence="2">Belongs to the fimbrial protein family.</text>
</comment>
<evidence type="ECO:0000313" key="7">
    <source>
        <dbReference type="Proteomes" id="UP001444146"/>
    </source>
</evidence>
<dbReference type="Proteomes" id="UP001444146">
    <property type="component" value="Unassembled WGS sequence"/>
</dbReference>
<evidence type="ECO:0000256" key="4">
    <source>
        <dbReference type="SAM" id="SignalP"/>
    </source>
</evidence>
<proteinExistence type="inferred from homology"/>
<comment type="caution">
    <text evidence="6">The sequence shown here is derived from an EMBL/GenBank/DDBJ whole genome shotgun (WGS) entry which is preliminary data.</text>
</comment>
<evidence type="ECO:0000256" key="3">
    <source>
        <dbReference type="ARBA" id="ARBA00023263"/>
    </source>
</evidence>
<evidence type="ECO:0000259" key="5">
    <source>
        <dbReference type="Pfam" id="PF00419"/>
    </source>
</evidence>
<sequence>MKNFTRNIIIPAIVGFVPCSVYAANADCIYSGAAEGMKSTQSIDLSKIFETSTTYSTSISTNFTQTLTCNGLAIDTIKFQTQGSEPYYVNFTDASGISDYWVKITTSISPASTKMKSPASLKTRSMSDYQATITLTAELVSAPSATLSYYKSTSNGTATIPVAAAGRSETTQEDYFIQVARDSFSVPFVYAVQSLNITYSPSTMTCDVQDQTVRLPAIGINDLLEGNSNGMTAFSLPISCNSDTGLALSNVNTWLMSNDIVDSGNKVLRNEESSSTGIGISLQDESGSDVAFGATSVLTDAVTRIKTISKGESLEEGEQDVKLNAYYKVYDSVNAQPGSVNATATVMFSYN</sequence>
<feature type="chain" id="PRO_5046238647" evidence="4">
    <location>
        <begin position="24"/>
        <end position="351"/>
    </location>
</feature>
<evidence type="ECO:0000313" key="6">
    <source>
        <dbReference type="EMBL" id="MEO3990696.1"/>
    </source>
</evidence>
<keyword evidence="7" id="KW-1185">Reference proteome</keyword>
<comment type="subcellular location">
    <subcellularLocation>
        <location evidence="1">Fimbrium</location>
    </subcellularLocation>
</comment>
<organism evidence="6 7">
    <name type="scientific">Pseudocitrobacter cyperus</name>
    <dbReference type="NCBI Taxonomy" id="3112843"/>
    <lineage>
        <taxon>Bacteria</taxon>
        <taxon>Pseudomonadati</taxon>
        <taxon>Pseudomonadota</taxon>
        <taxon>Gammaproteobacteria</taxon>
        <taxon>Enterobacterales</taxon>
        <taxon>Enterobacteriaceae</taxon>
        <taxon>Pseudocitrobacter</taxon>
    </lineage>
</organism>
<dbReference type="PANTHER" id="PTHR33420">
    <property type="entry name" value="FIMBRIAL SUBUNIT ELFA-RELATED"/>
    <property type="match status" value="1"/>
</dbReference>
<evidence type="ECO:0000256" key="2">
    <source>
        <dbReference type="ARBA" id="ARBA00006671"/>
    </source>
</evidence>
<protein>
    <submittedName>
        <fullName evidence="6">Fimbrial protein</fullName>
    </submittedName>
</protein>
<evidence type="ECO:0000256" key="1">
    <source>
        <dbReference type="ARBA" id="ARBA00004561"/>
    </source>
</evidence>
<dbReference type="InterPro" id="IPR036937">
    <property type="entry name" value="Adhesion_dom_fimbrial_sf"/>
</dbReference>
<name>A0ABV0HJS3_9ENTR</name>
<dbReference type="InterPro" id="IPR008966">
    <property type="entry name" value="Adhesion_dom_sf"/>
</dbReference>
<dbReference type="PANTHER" id="PTHR33420:SF14">
    <property type="entry name" value="TYPE 1 FIMBRIN D-MANNOSE SPECIFIC ADHESIN"/>
    <property type="match status" value="1"/>
</dbReference>
<feature type="domain" description="Fimbrial-type adhesion" evidence="5">
    <location>
        <begin position="203"/>
        <end position="350"/>
    </location>
</feature>
<feature type="signal peptide" evidence="4">
    <location>
        <begin position="1"/>
        <end position="23"/>
    </location>
</feature>
<dbReference type="Gene3D" id="2.60.40.1090">
    <property type="entry name" value="Fimbrial-type adhesion domain"/>
    <property type="match status" value="1"/>
</dbReference>
<keyword evidence="4" id="KW-0732">Signal</keyword>
<dbReference type="InterPro" id="IPR050263">
    <property type="entry name" value="Bact_Fimbrial_Adh_Pro"/>
</dbReference>
<reference evidence="6 7" key="1">
    <citation type="submission" date="2024-01" db="EMBL/GenBank/DDBJ databases">
        <title>Pseudocitrobacter sp. Endophytic strain Cyp-38L.</title>
        <authorList>
            <person name="Amer M.A."/>
            <person name="Hamed S.M."/>
        </authorList>
    </citation>
    <scope>NUCLEOTIDE SEQUENCE [LARGE SCALE GENOMIC DNA]</scope>
    <source>
        <strain evidence="6 7">Cyp38S</strain>
    </source>
</reference>
<gene>
    <name evidence="6" type="ORF">VSR74_12830</name>
</gene>
<dbReference type="EMBL" id="JAYMYY010000003">
    <property type="protein sequence ID" value="MEO3990696.1"/>
    <property type="molecule type" value="Genomic_DNA"/>
</dbReference>
<accession>A0ABV0HJS3</accession>